<protein>
    <submittedName>
        <fullName evidence="1">Uncharacterized protein</fullName>
    </submittedName>
</protein>
<dbReference type="Ensembl" id="ENSSHBT00005024278.1">
    <property type="protein sequence ID" value="ENSSHBP00005020368.1"/>
    <property type="gene ID" value="ENSSHBG00005017379.1"/>
</dbReference>
<dbReference type="GeneTree" id="ENSGT01030000235572"/>
<evidence type="ECO:0000313" key="2">
    <source>
        <dbReference type="Proteomes" id="UP000472266"/>
    </source>
</evidence>
<keyword evidence="2" id="KW-1185">Reference proteome</keyword>
<sequence>MSYYGYQYKQQYYIPGATKCATPVFMQCHNPCPVKYVSCAPCASKGPKVCGLRKTVQTIPRCSAPCSSGCVETHIVEDHSSSCSTRSPDLCTMAFPQSVVQGGENLCVSQCGRAGITRCPQICTPTHTYQHSSYPYSYQWSNSYQYNCGQQ</sequence>
<name>A0A672UY62_STRHB</name>
<evidence type="ECO:0000313" key="1">
    <source>
        <dbReference type="Ensembl" id="ENSSHBP00005020368.1"/>
    </source>
</evidence>
<reference evidence="1" key="1">
    <citation type="submission" date="2025-08" db="UniProtKB">
        <authorList>
            <consortium name="Ensembl"/>
        </authorList>
    </citation>
    <scope>IDENTIFICATION</scope>
</reference>
<organism evidence="1 2">
    <name type="scientific">Strigops habroptila</name>
    <name type="common">Kakapo</name>
    <dbReference type="NCBI Taxonomy" id="2489341"/>
    <lineage>
        <taxon>Eukaryota</taxon>
        <taxon>Metazoa</taxon>
        <taxon>Chordata</taxon>
        <taxon>Craniata</taxon>
        <taxon>Vertebrata</taxon>
        <taxon>Euteleostomi</taxon>
        <taxon>Archelosauria</taxon>
        <taxon>Archosauria</taxon>
        <taxon>Dinosauria</taxon>
        <taxon>Saurischia</taxon>
        <taxon>Theropoda</taxon>
        <taxon>Coelurosauria</taxon>
        <taxon>Aves</taxon>
        <taxon>Neognathae</taxon>
        <taxon>Neoaves</taxon>
        <taxon>Telluraves</taxon>
        <taxon>Australaves</taxon>
        <taxon>Psittaciformes</taxon>
        <taxon>Psittacidae</taxon>
        <taxon>Strigops</taxon>
    </lineage>
</organism>
<dbReference type="InParanoid" id="A0A672UY62"/>
<dbReference type="AlphaFoldDB" id="A0A672UY62"/>
<accession>A0A672UY62</accession>
<dbReference type="Proteomes" id="UP000472266">
    <property type="component" value="Unplaced"/>
</dbReference>
<proteinExistence type="predicted"/>
<reference evidence="1" key="2">
    <citation type="submission" date="2025-09" db="UniProtKB">
        <authorList>
            <consortium name="Ensembl"/>
        </authorList>
    </citation>
    <scope>IDENTIFICATION</scope>
</reference>
<dbReference type="OMA" id="YQWSNSY"/>